<comment type="caution">
    <text evidence="4">The sequence shown here is derived from an EMBL/GenBank/DDBJ whole genome shotgun (WGS) entry which is preliminary data.</text>
</comment>
<dbReference type="InterPro" id="IPR051045">
    <property type="entry name" value="TonB-dependent_transducer"/>
</dbReference>
<dbReference type="PANTHER" id="PTHR33446:SF2">
    <property type="entry name" value="PROTEIN TONB"/>
    <property type="match status" value="1"/>
</dbReference>
<keyword evidence="2" id="KW-0472">Membrane</keyword>
<dbReference type="EMBL" id="JBBPCB010000002">
    <property type="protein sequence ID" value="MEK8179700.1"/>
    <property type="molecule type" value="Genomic_DNA"/>
</dbReference>
<feature type="transmembrane region" description="Helical" evidence="2">
    <location>
        <begin position="37"/>
        <end position="57"/>
    </location>
</feature>
<protein>
    <submittedName>
        <fullName evidence="4">Energy transducer TonB</fullName>
    </submittedName>
</protein>
<evidence type="ECO:0000256" key="1">
    <source>
        <dbReference type="SAM" id="MobiDB-lite"/>
    </source>
</evidence>
<organism evidence="4 5">
    <name type="scientific">Flavobacterium buctense</name>
    <dbReference type="NCBI Taxonomy" id="1648146"/>
    <lineage>
        <taxon>Bacteria</taxon>
        <taxon>Pseudomonadati</taxon>
        <taxon>Bacteroidota</taxon>
        <taxon>Flavobacteriia</taxon>
        <taxon>Flavobacteriales</taxon>
        <taxon>Flavobacteriaceae</taxon>
        <taxon>Flavobacterium</taxon>
    </lineage>
</organism>
<dbReference type="SUPFAM" id="SSF74653">
    <property type="entry name" value="TolA/TonB C-terminal domain"/>
    <property type="match status" value="1"/>
</dbReference>
<dbReference type="PANTHER" id="PTHR33446">
    <property type="entry name" value="PROTEIN TONB-RELATED"/>
    <property type="match status" value="1"/>
</dbReference>
<reference evidence="4 5" key="1">
    <citation type="submission" date="2024-04" db="EMBL/GenBank/DDBJ databases">
        <title>draft genome sequnece of Flavobacterium buctense JCM 30750.</title>
        <authorList>
            <person name="Kim D.-U."/>
        </authorList>
    </citation>
    <scope>NUCLEOTIDE SEQUENCE [LARGE SCALE GENOMIC DNA]</scope>
    <source>
        <strain evidence="4 5">JCM 30750</strain>
    </source>
</reference>
<sequence length="272" mass="29763">MSNVSIYEKNWIDLVFEGKNKAYGAYQLRQENSKTSLIAFLSGITFFLGVIGGGLFLTSFDDAPIDGPIIEIEDNQITPVDLSSKPKIKEPEIKPLNQQPPSNVEPTNLSNMVVAETQQSQVVPTNNEVKNVPPASEGTVGGTGLPNPENNGGSIGTTVLPGNDGNAIETTNNLDKLPLYPGGMKKFYEYVVNNFSRPEIEEDGEVTLSVIMSFVIEKDGSLTDIKAVRSTDYKLEREAIRLLKASKVKWSPGFKDGKPVRTLFMLPIKVKI</sequence>
<evidence type="ECO:0000259" key="3">
    <source>
        <dbReference type="Pfam" id="PF03544"/>
    </source>
</evidence>
<keyword evidence="2" id="KW-1133">Transmembrane helix</keyword>
<proteinExistence type="predicted"/>
<feature type="domain" description="TonB C-terminal" evidence="3">
    <location>
        <begin position="209"/>
        <end position="269"/>
    </location>
</feature>
<dbReference type="Pfam" id="PF03544">
    <property type="entry name" value="TonB_C"/>
    <property type="match status" value="1"/>
</dbReference>
<feature type="region of interest" description="Disordered" evidence="1">
    <location>
        <begin position="127"/>
        <end position="148"/>
    </location>
</feature>
<keyword evidence="2" id="KW-0812">Transmembrane</keyword>
<name>A0ABU9DZ93_9FLAO</name>
<dbReference type="Gene3D" id="3.30.1150.10">
    <property type="match status" value="1"/>
</dbReference>
<evidence type="ECO:0000313" key="5">
    <source>
        <dbReference type="Proteomes" id="UP001491349"/>
    </source>
</evidence>
<evidence type="ECO:0000313" key="4">
    <source>
        <dbReference type="EMBL" id="MEK8179700.1"/>
    </source>
</evidence>
<accession>A0ABU9DZ93</accession>
<dbReference type="Proteomes" id="UP001491349">
    <property type="component" value="Unassembled WGS sequence"/>
</dbReference>
<dbReference type="RefSeq" id="WP_187660180.1">
    <property type="nucleotide sequence ID" value="NZ_JACTAB010000003.1"/>
</dbReference>
<evidence type="ECO:0000256" key="2">
    <source>
        <dbReference type="SAM" id="Phobius"/>
    </source>
</evidence>
<gene>
    <name evidence="4" type="ORF">WMW71_05050</name>
</gene>
<dbReference type="InterPro" id="IPR037682">
    <property type="entry name" value="TonB_C"/>
</dbReference>
<keyword evidence="5" id="KW-1185">Reference proteome</keyword>